<keyword evidence="2" id="KW-1185">Reference proteome</keyword>
<protein>
    <submittedName>
        <fullName evidence="1">Uncharacterized protein</fullName>
    </submittedName>
</protein>
<proteinExistence type="predicted"/>
<gene>
    <name evidence="1" type="ORF">GRI91_03175</name>
</gene>
<dbReference type="AlphaFoldDB" id="A0A6I4T3M7"/>
<dbReference type="EMBL" id="WTYT01000001">
    <property type="protein sequence ID" value="MXO64751.1"/>
    <property type="molecule type" value="Genomic_DNA"/>
</dbReference>
<name>A0A6I4T3M7_9SPHN</name>
<sequence length="47" mass="5426">MKAMRRKRLWMALAVVIGLFLVLAWYDGGREQPRLIEQPITLPGTTQ</sequence>
<accession>A0A6I4T3M7</accession>
<dbReference type="OrthoDB" id="7429194at2"/>
<evidence type="ECO:0000313" key="2">
    <source>
        <dbReference type="Proteomes" id="UP000438476"/>
    </source>
</evidence>
<organism evidence="1 2">
    <name type="scientific">Altericroceibacterium endophyticum</name>
    <dbReference type="NCBI Taxonomy" id="1808508"/>
    <lineage>
        <taxon>Bacteria</taxon>
        <taxon>Pseudomonadati</taxon>
        <taxon>Pseudomonadota</taxon>
        <taxon>Alphaproteobacteria</taxon>
        <taxon>Sphingomonadales</taxon>
        <taxon>Erythrobacteraceae</taxon>
        <taxon>Altericroceibacterium</taxon>
    </lineage>
</organism>
<comment type="caution">
    <text evidence="1">The sequence shown here is derived from an EMBL/GenBank/DDBJ whole genome shotgun (WGS) entry which is preliminary data.</text>
</comment>
<reference evidence="1 2" key="1">
    <citation type="submission" date="2019-12" db="EMBL/GenBank/DDBJ databases">
        <title>Genomic-based taxomic classification of the family Erythrobacteraceae.</title>
        <authorList>
            <person name="Xu L."/>
        </authorList>
    </citation>
    <scope>NUCLEOTIDE SEQUENCE [LARGE SCALE GENOMIC DNA]</scope>
    <source>
        <strain evidence="1 2">LMG 29518</strain>
    </source>
</reference>
<dbReference type="Proteomes" id="UP000438476">
    <property type="component" value="Unassembled WGS sequence"/>
</dbReference>
<dbReference type="RefSeq" id="WP_160735146.1">
    <property type="nucleotide sequence ID" value="NZ_WTYT01000001.1"/>
</dbReference>
<evidence type="ECO:0000313" key="1">
    <source>
        <dbReference type="EMBL" id="MXO64751.1"/>
    </source>
</evidence>